<protein>
    <recommendedName>
        <fullName evidence="3">Peptidogalycan biosysnthesis/recognition</fullName>
    </recommendedName>
</protein>
<gene>
    <name evidence="1" type="ORF">SAMN05421769_0240</name>
</gene>
<dbReference type="InterPro" id="IPR016181">
    <property type="entry name" value="Acyl_CoA_acyltransferase"/>
</dbReference>
<dbReference type="AlphaFoldDB" id="A0A1N6EEM2"/>
<proteinExistence type="predicted"/>
<dbReference type="OrthoDB" id="240921at2"/>
<name>A0A1N6EEM2_9FLAO</name>
<dbReference type="SUPFAM" id="SSF55729">
    <property type="entry name" value="Acyl-CoA N-acyltransferases (Nat)"/>
    <property type="match status" value="1"/>
</dbReference>
<dbReference type="RefSeq" id="WP_074228177.1">
    <property type="nucleotide sequence ID" value="NZ_FSRQ01000001.1"/>
</dbReference>
<dbReference type="Proteomes" id="UP000184782">
    <property type="component" value="Unassembled WGS sequence"/>
</dbReference>
<keyword evidence="2" id="KW-1185">Reference proteome</keyword>
<dbReference type="STRING" id="59733.SAMN05421769_0240"/>
<organism evidence="1 2">
    <name type="scientific">Chryseobacterium scophthalmum</name>
    <dbReference type="NCBI Taxonomy" id="59733"/>
    <lineage>
        <taxon>Bacteria</taxon>
        <taxon>Pseudomonadati</taxon>
        <taxon>Bacteroidota</taxon>
        <taxon>Flavobacteriia</taxon>
        <taxon>Flavobacteriales</taxon>
        <taxon>Weeksellaceae</taxon>
        <taxon>Chryseobacterium group</taxon>
        <taxon>Chryseobacterium</taxon>
    </lineage>
</organism>
<evidence type="ECO:0008006" key="3">
    <source>
        <dbReference type="Google" id="ProtNLM"/>
    </source>
</evidence>
<dbReference type="EMBL" id="FSRQ01000001">
    <property type="protein sequence ID" value="SIN81347.1"/>
    <property type="molecule type" value="Genomic_DNA"/>
</dbReference>
<sequence>MSYTFKIFNSTTELPINWNIVIGQQNIMLSEEYFRVLEESKPMNMKYCFVGFFSDENLIGGALFQYLNFIEHKSFQKGEVLCSIRNFLTRQLSKDVMILGNNMLTGQNGFYFDTSKIPTEKAILLLNEASQNIQAILGKTSLMIYKDYQKSFLKNFEEKKFKSFYRFSVQPNMILNIKPEWNCFEDYSNDLSKKYRARLKSAKKKIDGIQKLELDIQLIKKYQNEMNILYQNVAENAPFNTFFLTENHFESMKQNLKENFKVFGYFFNEKLIGFYTLILNNNDIDTYFLGYDKEIQKEKQIYLNMLFDMTEFGISNQFKRIVFGRTALEIKSTIGAEPVEIFGLIKHNNKAINSFMEKIFTSLNPKVEWIQRKPFK</sequence>
<evidence type="ECO:0000313" key="1">
    <source>
        <dbReference type="EMBL" id="SIN81347.1"/>
    </source>
</evidence>
<evidence type="ECO:0000313" key="2">
    <source>
        <dbReference type="Proteomes" id="UP000184782"/>
    </source>
</evidence>
<reference evidence="2" key="1">
    <citation type="submission" date="2016-12" db="EMBL/GenBank/DDBJ databases">
        <authorList>
            <person name="Varghese N."/>
            <person name="Submissions S."/>
        </authorList>
    </citation>
    <scope>NUCLEOTIDE SEQUENCE [LARGE SCALE GENOMIC DNA]</scope>
    <source>
        <strain evidence="2">DSM 16779</strain>
    </source>
</reference>
<accession>A0A1N6EEM2</accession>